<dbReference type="HOGENOM" id="CLU_1313745_0_0_7"/>
<dbReference type="EMBL" id="CP001629">
    <property type="protein sequence ID" value="ACU89743.1"/>
    <property type="molecule type" value="Genomic_DNA"/>
</dbReference>
<gene>
    <name evidence="2" type="ordered locus">Dbac_1651</name>
</gene>
<accession>C7LVI7</accession>
<dbReference type="Proteomes" id="UP000002216">
    <property type="component" value="Chromosome"/>
</dbReference>
<name>C7LVI7_DESBD</name>
<keyword evidence="1" id="KW-0812">Transmembrane</keyword>
<proteinExistence type="predicted"/>
<evidence type="ECO:0000313" key="3">
    <source>
        <dbReference type="Proteomes" id="UP000002216"/>
    </source>
</evidence>
<keyword evidence="1" id="KW-0472">Membrane</keyword>
<evidence type="ECO:0000256" key="1">
    <source>
        <dbReference type="SAM" id="Phobius"/>
    </source>
</evidence>
<keyword evidence="3" id="KW-1185">Reference proteome</keyword>
<dbReference type="STRING" id="525897.Dbac_1651"/>
<organism evidence="2 3">
    <name type="scientific">Desulfomicrobium baculatum (strain DSM 4028 / VKM B-1378 / X)</name>
    <name type="common">Desulfovibrio baculatus</name>
    <dbReference type="NCBI Taxonomy" id="525897"/>
    <lineage>
        <taxon>Bacteria</taxon>
        <taxon>Pseudomonadati</taxon>
        <taxon>Thermodesulfobacteriota</taxon>
        <taxon>Desulfovibrionia</taxon>
        <taxon>Desulfovibrionales</taxon>
        <taxon>Desulfomicrobiaceae</taxon>
        <taxon>Desulfomicrobium</taxon>
    </lineage>
</organism>
<feature type="transmembrane region" description="Helical" evidence="1">
    <location>
        <begin position="187"/>
        <end position="206"/>
    </location>
</feature>
<dbReference type="KEGG" id="dba:Dbac_1651"/>
<keyword evidence="1" id="KW-1133">Transmembrane helix</keyword>
<dbReference type="AlphaFoldDB" id="C7LVI7"/>
<sequence length="209" mass="23579">MVQSTTVDTYVNVMSAICEEYSVEHIMLSFVDSDPDENFVSNIQKRLVSLLSNSRYAKATRVKLEIERASENYVSVVEGWDVVDVTAVSKELAINFSAAAIGIRRVHVCQLNWLKRFKKDEDWILVDGNHRYSDLMSSGALSSLYKEHFHKRHVIIAFGILFSVFLVVSVSKIFIPSFVVPEDLVNLFSLMIGAAGLYLAIISLRVKNI</sequence>
<feature type="transmembrane region" description="Helical" evidence="1">
    <location>
        <begin position="154"/>
        <end position="175"/>
    </location>
</feature>
<reference evidence="2 3" key="1">
    <citation type="journal article" date="2009" name="Stand. Genomic Sci.">
        <title>Complete genome sequence of Desulfomicrobium baculatum type strain (X).</title>
        <authorList>
            <person name="Copeland A."/>
            <person name="Spring S."/>
            <person name="Goker M."/>
            <person name="Schneider S."/>
            <person name="Lapidus A."/>
            <person name="Del Rio T.G."/>
            <person name="Tice H."/>
            <person name="Cheng J.F."/>
            <person name="Chen F."/>
            <person name="Nolan M."/>
            <person name="Bruce D."/>
            <person name="Goodwin L."/>
            <person name="Pitluck S."/>
            <person name="Ivanova N."/>
            <person name="Mavrommatis K."/>
            <person name="Ovchinnikova G."/>
            <person name="Pati A."/>
            <person name="Chen A."/>
            <person name="Palaniappan K."/>
            <person name="Land M."/>
            <person name="Hauser L."/>
            <person name="Chang Y.J."/>
            <person name="Jeffries C.C."/>
            <person name="Meincke L."/>
            <person name="Sims D."/>
            <person name="Brettin T."/>
            <person name="Detter J.C."/>
            <person name="Han C."/>
            <person name="Chain P."/>
            <person name="Bristow J."/>
            <person name="Eisen J.A."/>
            <person name="Markowitz V."/>
            <person name="Hugenholtz P."/>
            <person name="Kyrpides N.C."/>
            <person name="Klenk H.P."/>
            <person name="Lucas S."/>
        </authorList>
    </citation>
    <scope>NUCLEOTIDE SEQUENCE [LARGE SCALE GENOMIC DNA]</scope>
    <source>
        <strain evidence="3">DSM 4028 / VKM B-1378 / X</strain>
    </source>
</reference>
<protein>
    <submittedName>
        <fullName evidence="2">Uncharacterized protein</fullName>
    </submittedName>
</protein>
<evidence type="ECO:0000313" key="2">
    <source>
        <dbReference type="EMBL" id="ACU89743.1"/>
    </source>
</evidence>